<keyword evidence="5" id="KW-0573">Peptidoglycan synthesis</keyword>
<keyword evidence="2" id="KW-0732">Signal</keyword>
<dbReference type="Pfam" id="PF00768">
    <property type="entry name" value="Peptidase_S11"/>
    <property type="match status" value="1"/>
</dbReference>
<organism evidence="11 12">
    <name type="scientific">Caballeronia terrestris</name>
    <dbReference type="NCBI Taxonomy" id="1226301"/>
    <lineage>
        <taxon>Bacteria</taxon>
        <taxon>Pseudomonadati</taxon>
        <taxon>Pseudomonadota</taxon>
        <taxon>Betaproteobacteria</taxon>
        <taxon>Burkholderiales</taxon>
        <taxon>Burkholderiaceae</taxon>
        <taxon>Caballeronia</taxon>
    </lineage>
</organism>
<feature type="compositionally biased region" description="Basic residues" evidence="9">
    <location>
        <begin position="260"/>
        <end position="276"/>
    </location>
</feature>
<dbReference type="PANTHER" id="PTHR21581:SF26">
    <property type="entry name" value="D-ALANYL-D-ALANINE ENDOPEPTIDASE"/>
    <property type="match status" value="1"/>
</dbReference>
<evidence type="ECO:0000256" key="2">
    <source>
        <dbReference type="ARBA" id="ARBA00022729"/>
    </source>
</evidence>
<keyword evidence="4" id="KW-0133">Cell shape</keyword>
<evidence type="ECO:0000259" key="10">
    <source>
        <dbReference type="Pfam" id="PF00768"/>
    </source>
</evidence>
<dbReference type="GO" id="GO:0006508">
    <property type="term" value="P:proteolysis"/>
    <property type="evidence" value="ECO:0007669"/>
    <property type="project" value="InterPro"/>
</dbReference>
<evidence type="ECO:0000256" key="8">
    <source>
        <dbReference type="RuleBase" id="RU004016"/>
    </source>
</evidence>
<dbReference type="Proteomes" id="UP000054925">
    <property type="component" value="Unassembled WGS sequence"/>
</dbReference>
<dbReference type="PANTHER" id="PTHR21581">
    <property type="entry name" value="D-ALANYL-D-ALANINE CARBOXYPEPTIDASE"/>
    <property type="match status" value="1"/>
</dbReference>
<evidence type="ECO:0000256" key="4">
    <source>
        <dbReference type="ARBA" id="ARBA00022960"/>
    </source>
</evidence>
<keyword evidence="11" id="KW-0645">Protease</keyword>
<proteinExistence type="inferred from homology"/>
<evidence type="ECO:0000313" key="11">
    <source>
        <dbReference type="EMBL" id="SAL82464.1"/>
    </source>
</evidence>
<keyword evidence="3" id="KW-0378">Hydrolase</keyword>
<feature type="region of interest" description="Disordered" evidence="9">
    <location>
        <begin position="250"/>
        <end position="276"/>
    </location>
</feature>
<evidence type="ECO:0000256" key="6">
    <source>
        <dbReference type="ARBA" id="ARBA00023316"/>
    </source>
</evidence>
<dbReference type="PRINTS" id="PR00725">
    <property type="entry name" value="DADACBPTASE1"/>
</dbReference>
<evidence type="ECO:0000256" key="3">
    <source>
        <dbReference type="ARBA" id="ARBA00022801"/>
    </source>
</evidence>
<evidence type="ECO:0000256" key="9">
    <source>
        <dbReference type="SAM" id="MobiDB-lite"/>
    </source>
</evidence>
<dbReference type="AlphaFoldDB" id="A0A158KMZ8"/>
<dbReference type="InterPro" id="IPR012338">
    <property type="entry name" value="Beta-lactam/transpept-like"/>
</dbReference>
<gene>
    <name evidence="11" type="ORF">AWB67_06132</name>
</gene>
<evidence type="ECO:0000256" key="5">
    <source>
        <dbReference type="ARBA" id="ARBA00022984"/>
    </source>
</evidence>
<feature type="domain" description="Peptidase S11 D-alanyl-D-alanine carboxypeptidase A N-terminal" evidence="10">
    <location>
        <begin position="38"/>
        <end position="191"/>
    </location>
</feature>
<comment type="caution">
    <text evidence="11">The sequence shown here is derived from an EMBL/GenBank/DDBJ whole genome shotgun (WGS) entry which is preliminary data.</text>
</comment>
<evidence type="ECO:0000256" key="1">
    <source>
        <dbReference type="ARBA" id="ARBA00007164"/>
    </source>
</evidence>
<keyword evidence="11" id="KW-0121">Carboxypeptidase</keyword>
<dbReference type="Gene3D" id="3.40.710.10">
    <property type="entry name" value="DD-peptidase/beta-lactamase superfamily"/>
    <property type="match status" value="1"/>
</dbReference>
<feature type="binding site" evidence="7">
    <location>
        <position position="160"/>
    </location>
    <ligand>
        <name>substrate</name>
    </ligand>
</feature>
<comment type="similarity">
    <text evidence="1 8">Belongs to the peptidase S11 family.</text>
</comment>
<dbReference type="GO" id="GO:0071555">
    <property type="term" value="P:cell wall organization"/>
    <property type="evidence" value="ECO:0007669"/>
    <property type="project" value="UniProtKB-KW"/>
</dbReference>
<sequence>MPCATAIATTKPPALGEALNIDRSDVDRLKHSPSRIPVGATLDREDLLRLALMSSENRAAAALSRNIPGGQATFIRSMNAKARELGMAHSHFEDPTGLSPHNVSTARDVVRLADAASRYPLIREFTTLSNYMEKVGARTLHYRNSDPLVGRPGWDIAISKTGFTNEAGRCIAVEADLANGPVIVALMGAPTSAARSTDLMSIRNWLEGNATPVIGPRAHYVNTSMHRHKGMAVPRGNQLRLIAYSVKSASNAHGPTNKHTTAKLHRNHRSSAQRVI</sequence>
<keyword evidence="12" id="KW-1185">Reference proteome</keyword>
<name>A0A158KMZ8_9BURK</name>
<dbReference type="InterPro" id="IPR001967">
    <property type="entry name" value="Peptidase_S11_N"/>
</dbReference>
<dbReference type="GO" id="GO:0008360">
    <property type="term" value="P:regulation of cell shape"/>
    <property type="evidence" value="ECO:0007669"/>
    <property type="project" value="UniProtKB-KW"/>
</dbReference>
<dbReference type="EMBL" id="FCOL02000077">
    <property type="protein sequence ID" value="SAL82464.1"/>
    <property type="molecule type" value="Genomic_DNA"/>
</dbReference>
<dbReference type="GO" id="GO:0009252">
    <property type="term" value="P:peptidoglycan biosynthetic process"/>
    <property type="evidence" value="ECO:0007669"/>
    <property type="project" value="UniProtKB-KW"/>
</dbReference>
<dbReference type="OrthoDB" id="5688590at2"/>
<protein>
    <submittedName>
        <fullName evidence="11">D-alanyl-D-alanine carboxypeptidase family protein</fullName>
    </submittedName>
</protein>
<dbReference type="SUPFAM" id="SSF56601">
    <property type="entry name" value="beta-lactamase/transpeptidase-like"/>
    <property type="match status" value="1"/>
</dbReference>
<evidence type="ECO:0000313" key="12">
    <source>
        <dbReference type="Proteomes" id="UP000054925"/>
    </source>
</evidence>
<keyword evidence="6" id="KW-0961">Cell wall biogenesis/degradation</keyword>
<dbReference type="InterPro" id="IPR018044">
    <property type="entry name" value="Peptidase_S11"/>
</dbReference>
<feature type="compositionally biased region" description="Polar residues" evidence="9">
    <location>
        <begin position="250"/>
        <end position="259"/>
    </location>
</feature>
<dbReference type="GO" id="GO:0009002">
    <property type="term" value="F:serine-type D-Ala-D-Ala carboxypeptidase activity"/>
    <property type="evidence" value="ECO:0007669"/>
    <property type="project" value="InterPro"/>
</dbReference>
<accession>A0A158KMZ8</accession>
<evidence type="ECO:0000256" key="7">
    <source>
        <dbReference type="PIRSR" id="PIRSR618044-2"/>
    </source>
</evidence>
<reference evidence="11" key="1">
    <citation type="submission" date="2016-01" db="EMBL/GenBank/DDBJ databases">
        <authorList>
            <person name="Peeters C."/>
        </authorList>
    </citation>
    <scope>NUCLEOTIDE SEQUENCE [LARGE SCALE GENOMIC DNA]</scope>
    <source>
        <strain evidence="11">LMG 22937</strain>
    </source>
</reference>
<dbReference type="RefSeq" id="WP_087659843.1">
    <property type="nucleotide sequence ID" value="NZ_FCOL02000077.1"/>
</dbReference>